<dbReference type="SUPFAM" id="SSF55424">
    <property type="entry name" value="FAD/NAD-linked reductases, dimerisation (C-terminal) domain"/>
    <property type="match status" value="1"/>
</dbReference>
<dbReference type="Pfam" id="PF21706">
    <property type="entry name" value="FCSD_central"/>
    <property type="match status" value="1"/>
</dbReference>
<dbReference type="Proteomes" id="UP000245461">
    <property type="component" value="Unassembled WGS sequence"/>
</dbReference>
<dbReference type="Pfam" id="PF09242">
    <property type="entry name" value="FCSD-flav_bind"/>
    <property type="match status" value="1"/>
</dbReference>
<feature type="domain" description="Sulfide dehydrogenase [flavocytochrome c] flavoprotein chain central" evidence="3">
    <location>
        <begin position="156"/>
        <end position="268"/>
    </location>
</feature>
<evidence type="ECO:0000259" key="2">
    <source>
        <dbReference type="Pfam" id="PF09242"/>
    </source>
</evidence>
<dbReference type="GO" id="GO:0016491">
    <property type="term" value="F:oxidoreductase activity"/>
    <property type="evidence" value="ECO:0007669"/>
    <property type="project" value="InterPro"/>
</dbReference>
<dbReference type="InterPro" id="IPR036188">
    <property type="entry name" value="FAD/NAD-bd_sf"/>
</dbReference>
<proteinExistence type="predicted"/>
<dbReference type="SUPFAM" id="SSF51905">
    <property type="entry name" value="FAD/NAD(P)-binding domain"/>
    <property type="match status" value="2"/>
</dbReference>
<dbReference type="InterPro" id="IPR052541">
    <property type="entry name" value="SQRD"/>
</dbReference>
<protein>
    <submittedName>
        <fullName evidence="4">Cytochrome C</fullName>
    </submittedName>
</protein>
<dbReference type="InterPro" id="IPR015323">
    <property type="entry name" value="FlavoCytC_S_DH_flav-bd"/>
</dbReference>
<feature type="domain" description="Flavocytochrome c sulphide dehydrogenase flavin-binding" evidence="2">
    <location>
        <begin position="344"/>
        <end position="407"/>
    </location>
</feature>
<dbReference type="OrthoDB" id="9802771at2"/>
<dbReference type="Gene3D" id="3.50.50.60">
    <property type="entry name" value="FAD/NAD(P)-binding domain"/>
    <property type="match status" value="2"/>
</dbReference>
<dbReference type="PANTHER" id="PTHR43755:SF1">
    <property type="entry name" value="FAD-DEPENDENT PYRIDINE NUCLEOTIDE-DISULPHIDE OXIDOREDUCTASE"/>
    <property type="match status" value="1"/>
</dbReference>
<keyword evidence="1" id="KW-0732">Signal</keyword>
<dbReference type="InterPro" id="IPR016156">
    <property type="entry name" value="FAD/NAD-linked_Rdtase_dimer_sf"/>
</dbReference>
<name>A0A317EBI7_9PROT</name>
<dbReference type="PANTHER" id="PTHR43755">
    <property type="match status" value="1"/>
</dbReference>
<dbReference type="RefSeq" id="WP_109903882.1">
    <property type="nucleotide sequence ID" value="NZ_QGLE01000003.1"/>
</dbReference>
<dbReference type="Gene3D" id="3.90.760.10">
    <property type="entry name" value="Flavocytochrome c sulphide dehydrogenase, flavin-binding domain"/>
    <property type="match status" value="1"/>
</dbReference>
<sequence length="414" mass="43632">MSLTRRGLLAAGALLLAPPARAGDGAGLRLAIVGAGVAGSSAAFALRRLLPGASIDVFEPLPAYHACFGANQALAGWLDDGALLHRHEAIRAAGMGLRVEGVERIDLDGERPRIAGTAYDHAVIAAGISIRPPDYEGYDPAVLPPFWTAGESILPLRERIDALDDGANVVLLAPPAPYRCPPAPYERATAIAARLKARGKRGRIAILDAKSSFPKQALFEDAWRRLYPGMIEWYPVEAIGRILRLDLGAKRVETETGAFAFDLLHVVPPQRAGAVAGNSGLVDATGWVPVAGAGFRTAVSPRISAVGDACIPGDMPKSAFSARAQALLMAGTLAAEWLGRAAPPADLFNTCYSRLSADETVIVGGSYGIVDGRIKAREGFISKVGESAQQRRANRDEGAAWIAEFSRTVFEGEG</sequence>
<organism evidence="4 5">
    <name type="scientific">Zavarzinia aquatilis</name>
    <dbReference type="NCBI Taxonomy" id="2211142"/>
    <lineage>
        <taxon>Bacteria</taxon>
        <taxon>Pseudomonadati</taxon>
        <taxon>Pseudomonadota</taxon>
        <taxon>Alphaproteobacteria</taxon>
        <taxon>Rhodospirillales</taxon>
        <taxon>Zavarziniaceae</taxon>
        <taxon>Zavarzinia</taxon>
    </lineage>
</organism>
<dbReference type="InterPro" id="IPR037092">
    <property type="entry name" value="FlavoCytC_S_DH_flav-bd_sf"/>
</dbReference>
<reference evidence="4 5" key="1">
    <citation type="submission" date="2018-05" db="EMBL/GenBank/DDBJ databases">
        <title>Zavarzinia sp. HR-AS.</title>
        <authorList>
            <person name="Lee Y."/>
            <person name="Jeon C.O."/>
        </authorList>
    </citation>
    <scope>NUCLEOTIDE SEQUENCE [LARGE SCALE GENOMIC DNA]</scope>
    <source>
        <strain evidence="4 5">HR-AS</strain>
    </source>
</reference>
<accession>A0A317EBI7</accession>
<keyword evidence="5" id="KW-1185">Reference proteome</keyword>
<comment type="caution">
    <text evidence="4">The sequence shown here is derived from an EMBL/GenBank/DDBJ whole genome shotgun (WGS) entry which is preliminary data.</text>
</comment>
<gene>
    <name evidence="4" type="ORF">DKG74_06470</name>
</gene>
<evidence type="ECO:0000259" key="3">
    <source>
        <dbReference type="Pfam" id="PF21706"/>
    </source>
</evidence>
<dbReference type="EMBL" id="QGLE01000003">
    <property type="protein sequence ID" value="PWR24448.1"/>
    <property type="molecule type" value="Genomic_DNA"/>
</dbReference>
<feature type="chain" id="PRO_5016310785" evidence="1">
    <location>
        <begin position="23"/>
        <end position="414"/>
    </location>
</feature>
<evidence type="ECO:0000313" key="4">
    <source>
        <dbReference type="EMBL" id="PWR24448.1"/>
    </source>
</evidence>
<dbReference type="InterPro" id="IPR049386">
    <property type="entry name" value="FCSD_central"/>
</dbReference>
<dbReference type="AlphaFoldDB" id="A0A317EBI7"/>
<dbReference type="GO" id="GO:0050660">
    <property type="term" value="F:flavin adenine dinucleotide binding"/>
    <property type="evidence" value="ECO:0007669"/>
    <property type="project" value="InterPro"/>
</dbReference>
<evidence type="ECO:0000313" key="5">
    <source>
        <dbReference type="Proteomes" id="UP000245461"/>
    </source>
</evidence>
<evidence type="ECO:0000256" key="1">
    <source>
        <dbReference type="SAM" id="SignalP"/>
    </source>
</evidence>
<feature type="signal peptide" evidence="1">
    <location>
        <begin position="1"/>
        <end position="22"/>
    </location>
</feature>